<dbReference type="EMBL" id="NQKG01000003">
    <property type="protein sequence ID" value="OZY56216.1"/>
    <property type="molecule type" value="Genomic_DNA"/>
</dbReference>
<comment type="caution">
    <text evidence="1">The sequence shown here is derived from an EMBL/GenBank/DDBJ whole genome shotgun (WGS) entry which is preliminary data.</text>
</comment>
<evidence type="ECO:0000313" key="2">
    <source>
        <dbReference type="Proteomes" id="UP000216897"/>
    </source>
</evidence>
<dbReference type="InterPro" id="IPR053716">
    <property type="entry name" value="Flag_assembly_chemotaxis_eff"/>
</dbReference>
<evidence type="ECO:0008006" key="3">
    <source>
        <dbReference type="Google" id="ProtNLM"/>
    </source>
</evidence>
<gene>
    <name evidence="1" type="ORF">CJF38_03925</name>
</gene>
<dbReference type="InterPro" id="IPR009929">
    <property type="entry name" value="T3SS_YscO"/>
</dbReference>
<reference evidence="1 2" key="1">
    <citation type="submission" date="2017-08" db="EMBL/GenBank/DDBJ databases">
        <title>Genomic and metabolic characterisation of spoilage-associated Pseudomonas species.</title>
        <authorList>
            <person name="Stanborough T."/>
            <person name="Fegan N."/>
            <person name="Powell S.M."/>
            <person name="Singh T."/>
            <person name="Tamplin M.L."/>
            <person name="Chandry P.S."/>
        </authorList>
    </citation>
    <scope>NUCLEOTIDE SEQUENCE [LARGE SCALE GENOMIC DNA]</scope>
    <source>
        <strain evidence="1 2">L1814</strain>
    </source>
</reference>
<dbReference type="Gene3D" id="1.10.287.1700">
    <property type="match status" value="1"/>
</dbReference>
<proteinExistence type="predicted"/>
<accession>A0ABX4GQ65</accession>
<protein>
    <recommendedName>
        <fullName evidence="3">Type III secretion protein</fullName>
    </recommendedName>
</protein>
<evidence type="ECO:0000313" key="1">
    <source>
        <dbReference type="EMBL" id="OZY56216.1"/>
    </source>
</evidence>
<dbReference type="Pfam" id="PF07321">
    <property type="entry name" value="YscO"/>
    <property type="match status" value="1"/>
</dbReference>
<organism evidence="1 2">
    <name type="scientific">Pseudomonas lundensis</name>
    <dbReference type="NCBI Taxonomy" id="86185"/>
    <lineage>
        <taxon>Bacteria</taxon>
        <taxon>Pseudomonadati</taxon>
        <taxon>Pseudomonadota</taxon>
        <taxon>Gammaproteobacteria</taxon>
        <taxon>Pseudomonadales</taxon>
        <taxon>Pseudomonadaceae</taxon>
        <taxon>Pseudomonas</taxon>
    </lineage>
</organism>
<name>A0ABX4GQ65_9PSED</name>
<dbReference type="Proteomes" id="UP000216897">
    <property type="component" value="Unassembled WGS sequence"/>
</dbReference>
<keyword evidence="2" id="KW-1185">Reference proteome</keyword>
<sequence length="179" mass="21399">MVAPRDSRTQQLAAQPCPTGGPCPVTLHTLLTIKSLRARRAEQEQHRHQLRVQACRHAQALSVTEHQQYQQWRQAEEARLFEQCKEQPFNRQKLERWQQQVALLREEEARLEQAIAERTHVLVQERELWRLSQRKLLDAQQQVEKFTELSRHALDEERHMNELKEEMELDEFRRPDVVS</sequence>